<dbReference type="Gene3D" id="3.30.2310.20">
    <property type="entry name" value="RelE-like"/>
    <property type="match status" value="1"/>
</dbReference>
<evidence type="ECO:0000313" key="2">
    <source>
        <dbReference type="EMBL" id="USQ81696.1"/>
    </source>
</evidence>
<evidence type="ECO:0000313" key="3">
    <source>
        <dbReference type="Proteomes" id="UP001056455"/>
    </source>
</evidence>
<dbReference type="InterPro" id="IPR007712">
    <property type="entry name" value="RelE/ParE_toxin"/>
</dbReference>
<evidence type="ECO:0000256" key="1">
    <source>
        <dbReference type="ARBA" id="ARBA00022649"/>
    </source>
</evidence>
<name>A0ABY4YYH6_9MICO</name>
<dbReference type="EMBL" id="CP099489">
    <property type="protein sequence ID" value="USQ81696.1"/>
    <property type="molecule type" value="Genomic_DNA"/>
</dbReference>
<protein>
    <submittedName>
        <fullName evidence="2">Type II toxin-antitoxin system RelE/ParE family toxin</fullName>
    </submittedName>
</protein>
<accession>A0ABY4YYH6</accession>
<dbReference type="RefSeq" id="WP_252595232.1">
    <property type="nucleotide sequence ID" value="NZ_CP099489.1"/>
</dbReference>
<dbReference type="InterPro" id="IPR035093">
    <property type="entry name" value="RelE/ParE_toxin_dom_sf"/>
</dbReference>
<keyword evidence="1" id="KW-1277">Toxin-antitoxin system</keyword>
<organism evidence="2 3">
    <name type="scientific">Ornithinimicrobium faecis</name>
    <dbReference type="NCBI Taxonomy" id="2934158"/>
    <lineage>
        <taxon>Bacteria</taxon>
        <taxon>Bacillati</taxon>
        <taxon>Actinomycetota</taxon>
        <taxon>Actinomycetes</taxon>
        <taxon>Micrococcales</taxon>
        <taxon>Ornithinimicrobiaceae</taxon>
        <taxon>Ornithinimicrobium</taxon>
    </lineage>
</organism>
<sequence>MTSYVLHLSPAIEGDAAVAAEHYADIDSELGLRFADELERTLYLIESYPLAGRHLYDEVRRMVLGVFPYLLTYRVDSQHIRVQLLAHTHREPEWIKRAISDRS</sequence>
<proteinExistence type="predicted"/>
<keyword evidence="3" id="KW-1185">Reference proteome</keyword>
<reference evidence="2" key="1">
    <citation type="submission" date="2022-06" db="EMBL/GenBank/DDBJ databases">
        <title>Ornithinimicrobium HY1793.</title>
        <authorList>
            <person name="Huang Y."/>
        </authorList>
    </citation>
    <scope>NUCLEOTIDE SEQUENCE</scope>
    <source>
        <strain evidence="2">HY1793</strain>
    </source>
</reference>
<dbReference type="Proteomes" id="UP001056455">
    <property type="component" value="Chromosome"/>
</dbReference>
<dbReference type="Pfam" id="PF05016">
    <property type="entry name" value="ParE_toxin"/>
    <property type="match status" value="1"/>
</dbReference>
<gene>
    <name evidence="2" type="ORF">NF556_08630</name>
</gene>